<protein>
    <submittedName>
        <fullName evidence="1">Uncharacterized protein</fullName>
    </submittedName>
</protein>
<gene>
    <name evidence="1" type="ORF">BV25DRAFT_1830702</name>
</gene>
<sequence length="483" mass="54134">MNPYLRYRPAFSRSLPTQILVTGITLTLVSVLLIQLIFTAQYHWRLAQANFILQLSAVITLLASVIATLKLVLGDTMQDSQDWPFMLNYIAVDLPPLLPSTKETGSWSKGALAAWLVMNATSSALIQITHIQFLTLMYPSRLEARLIFVLLGPLAIVAAIMQLIPIQSNDNVESIADAVRNICAAALSVLFTLALLIWGTLVNRKQAWRTDGGTAAFGVGALLLAFVSTALTFAYIPTKDQYDWVPPLTGAIMLWQSFLGWWWWVGAGMGVGEVEELLRREEKRTRKRQMRDKRRREQKEKARVLWQGMTGKFAGRPKSFDNSPSIPRIDSLDGDAEQSSTTPPAPLSLWSRATATSFEMLRNGYHYLRQSHIIAVRRRAEERVVRMNEVYANEGAHDVPDQPPSVHGWGLGSFGVREREAVDGQVELEAVEGLVRRNVGPSEETGEGDKEGSDTSSQRDGAQRSVWWWGPLQRWRLQDSTVY</sequence>
<organism evidence="1 2">
    <name type="scientific">Artomyces pyxidatus</name>
    <dbReference type="NCBI Taxonomy" id="48021"/>
    <lineage>
        <taxon>Eukaryota</taxon>
        <taxon>Fungi</taxon>
        <taxon>Dikarya</taxon>
        <taxon>Basidiomycota</taxon>
        <taxon>Agaricomycotina</taxon>
        <taxon>Agaricomycetes</taxon>
        <taxon>Russulales</taxon>
        <taxon>Auriscalpiaceae</taxon>
        <taxon>Artomyces</taxon>
    </lineage>
</organism>
<dbReference type="EMBL" id="MU277242">
    <property type="protein sequence ID" value="KAI0057788.1"/>
    <property type="molecule type" value="Genomic_DNA"/>
</dbReference>
<dbReference type="Proteomes" id="UP000814140">
    <property type="component" value="Unassembled WGS sequence"/>
</dbReference>
<keyword evidence="2" id="KW-1185">Reference proteome</keyword>
<evidence type="ECO:0000313" key="1">
    <source>
        <dbReference type="EMBL" id="KAI0057788.1"/>
    </source>
</evidence>
<accession>A0ACB8SPP3</accession>
<proteinExistence type="predicted"/>
<reference evidence="1" key="1">
    <citation type="submission" date="2021-03" db="EMBL/GenBank/DDBJ databases">
        <authorList>
            <consortium name="DOE Joint Genome Institute"/>
            <person name="Ahrendt S."/>
            <person name="Looney B.P."/>
            <person name="Miyauchi S."/>
            <person name="Morin E."/>
            <person name="Drula E."/>
            <person name="Courty P.E."/>
            <person name="Chicoki N."/>
            <person name="Fauchery L."/>
            <person name="Kohler A."/>
            <person name="Kuo A."/>
            <person name="Labutti K."/>
            <person name="Pangilinan J."/>
            <person name="Lipzen A."/>
            <person name="Riley R."/>
            <person name="Andreopoulos W."/>
            <person name="He G."/>
            <person name="Johnson J."/>
            <person name="Barry K.W."/>
            <person name="Grigoriev I.V."/>
            <person name="Nagy L."/>
            <person name="Hibbett D."/>
            <person name="Henrissat B."/>
            <person name="Matheny P.B."/>
            <person name="Labbe J."/>
            <person name="Martin F."/>
        </authorList>
    </citation>
    <scope>NUCLEOTIDE SEQUENCE</scope>
    <source>
        <strain evidence="1">HHB10654</strain>
    </source>
</reference>
<reference evidence="1" key="2">
    <citation type="journal article" date="2022" name="New Phytol.">
        <title>Evolutionary transition to the ectomycorrhizal habit in the genomes of a hyperdiverse lineage of mushroom-forming fungi.</title>
        <authorList>
            <person name="Looney B."/>
            <person name="Miyauchi S."/>
            <person name="Morin E."/>
            <person name="Drula E."/>
            <person name="Courty P.E."/>
            <person name="Kohler A."/>
            <person name="Kuo A."/>
            <person name="LaButti K."/>
            <person name="Pangilinan J."/>
            <person name="Lipzen A."/>
            <person name="Riley R."/>
            <person name="Andreopoulos W."/>
            <person name="He G."/>
            <person name="Johnson J."/>
            <person name="Nolan M."/>
            <person name="Tritt A."/>
            <person name="Barry K.W."/>
            <person name="Grigoriev I.V."/>
            <person name="Nagy L.G."/>
            <person name="Hibbett D."/>
            <person name="Henrissat B."/>
            <person name="Matheny P.B."/>
            <person name="Labbe J."/>
            <person name="Martin F.M."/>
        </authorList>
    </citation>
    <scope>NUCLEOTIDE SEQUENCE</scope>
    <source>
        <strain evidence="1">HHB10654</strain>
    </source>
</reference>
<comment type="caution">
    <text evidence="1">The sequence shown here is derived from an EMBL/GenBank/DDBJ whole genome shotgun (WGS) entry which is preliminary data.</text>
</comment>
<name>A0ACB8SPP3_9AGAM</name>
<evidence type="ECO:0000313" key="2">
    <source>
        <dbReference type="Proteomes" id="UP000814140"/>
    </source>
</evidence>